<reference evidence="12" key="2">
    <citation type="submission" date="2025-09" db="UniProtKB">
        <authorList>
            <consortium name="Ensembl"/>
        </authorList>
    </citation>
    <scope>IDENTIFICATION</scope>
</reference>
<feature type="domain" description="C2H2-type" evidence="11">
    <location>
        <begin position="7"/>
        <end position="29"/>
    </location>
</feature>
<dbReference type="GO" id="GO:0045893">
    <property type="term" value="P:positive regulation of DNA-templated transcription"/>
    <property type="evidence" value="ECO:0007669"/>
    <property type="project" value="UniProtKB-ARBA"/>
</dbReference>
<feature type="domain" description="C2H2-type" evidence="11">
    <location>
        <begin position="92"/>
        <end position="119"/>
    </location>
</feature>
<dbReference type="GO" id="GO:0000981">
    <property type="term" value="F:DNA-binding transcription factor activity, RNA polymerase II-specific"/>
    <property type="evidence" value="ECO:0007669"/>
    <property type="project" value="TreeGrafter"/>
</dbReference>
<evidence type="ECO:0000256" key="7">
    <source>
        <dbReference type="ARBA" id="ARBA00023125"/>
    </source>
</evidence>
<keyword evidence="4 10" id="KW-0863">Zinc-finger</keyword>
<dbReference type="GO" id="GO:0008270">
    <property type="term" value="F:zinc ion binding"/>
    <property type="evidence" value="ECO:0007669"/>
    <property type="project" value="UniProtKB-KW"/>
</dbReference>
<dbReference type="GeneTree" id="ENSGT00940000162287"/>
<dbReference type="Ensembl" id="ENSDLAT00005031533.2">
    <property type="protein sequence ID" value="ENSDLAP00005029552.1"/>
    <property type="gene ID" value="ENSDLAG00005013314.2"/>
</dbReference>
<keyword evidence="7" id="KW-0238">DNA-binding</keyword>
<evidence type="ECO:0000256" key="2">
    <source>
        <dbReference type="ARBA" id="ARBA00022723"/>
    </source>
</evidence>
<protein>
    <recommendedName>
        <fullName evidence="11">C2H2-type domain-containing protein</fullName>
    </recommendedName>
</protein>
<evidence type="ECO:0000256" key="3">
    <source>
        <dbReference type="ARBA" id="ARBA00022737"/>
    </source>
</evidence>
<feature type="domain" description="C2H2-type" evidence="11">
    <location>
        <begin position="175"/>
        <end position="202"/>
    </location>
</feature>
<dbReference type="Proteomes" id="UP000694389">
    <property type="component" value="Unassembled WGS sequence"/>
</dbReference>
<dbReference type="SUPFAM" id="SSF57667">
    <property type="entry name" value="beta-beta-alpha zinc fingers"/>
    <property type="match status" value="5"/>
</dbReference>
<keyword evidence="13" id="KW-1185">Reference proteome</keyword>
<name>A0A8C4F629_DICLA</name>
<dbReference type="PROSITE" id="PS50157">
    <property type="entry name" value="ZINC_FINGER_C2H2_2"/>
    <property type="match status" value="7"/>
</dbReference>
<keyword evidence="8" id="KW-0804">Transcription</keyword>
<dbReference type="GO" id="GO:0005694">
    <property type="term" value="C:chromosome"/>
    <property type="evidence" value="ECO:0007669"/>
    <property type="project" value="UniProtKB-ARBA"/>
</dbReference>
<dbReference type="InterPro" id="IPR013087">
    <property type="entry name" value="Znf_C2H2_type"/>
</dbReference>
<dbReference type="FunFam" id="3.30.160.60:FF:001732">
    <property type="entry name" value="Zgc:162936"/>
    <property type="match status" value="1"/>
</dbReference>
<evidence type="ECO:0000256" key="10">
    <source>
        <dbReference type="PROSITE-ProRule" id="PRU00042"/>
    </source>
</evidence>
<feature type="domain" description="C2H2-type" evidence="11">
    <location>
        <begin position="203"/>
        <end position="230"/>
    </location>
</feature>
<feature type="domain" description="C2H2-type" evidence="11">
    <location>
        <begin position="263"/>
        <end position="286"/>
    </location>
</feature>
<evidence type="ECO:0000313" key="13">
    <source>
        <dbReference type="Proteomes" id="UP000694389"/>
    </source>
</evidence>
<keyword evidence="3" id="KW-0677">Repeat</keyword>
<dbReference type="Gene3D" id="3.30.160.60">
    <property type="entry name" value="Classic Zinc Finger"/>
    <property type="match status" value="7"/>
</dbReference>
<evidence type="ECO:0000259" key="11">
    <source>
        <dbReference type="PROSITE" id="PS50157"/>
    </source>
</evidence>
<dbReference type="Pfam" id="PF00096">
    <property type="entry name" value="zf-C2H2"/>
    <property type="match status" value="5"/>
</dbReference>
<feature type="domain" description="C2H2-type" evidence="11">
    <location>
        <begin position="353"/>
        <end position="371"/>
    </location>
</feature>
<dbReference type="PROSITE" id="PS00028">
    <property type="entry name" value="ZINC_FINGER_C2H2_1"/>
    <property type="match status" value="5"/>
</dbReference>
<keyword evidence="2" id="KW-0479">Metal-binding</keyword>
<keyword evidence="5" id="KW-0862">Zinc</keyword>
<comment type="subcellular location">
    <subcellularLocation>
        <location evidence="1">Nucleus</location>
    </subcellularLocation>
</comment>
<dbReference type="PANTHER" id="PTHR24384">
    <property type="entry name" value="FINGER PUTATIVE TRANSCRIPTION FACTOR FAMILY-RELATED"/>
    <property type="match status" value="1"/>
</dbReference>
<dbReference type="InterPro" id="IPR050752">
    <property type="entry name" value="C2H2-ZF_domain"/>
</dbReference>
<evidence type="ECO:0000256" key="8">
    <source>
        <dbReference type="ARBA" id="ARBA00023163"/>
    </source>
</evidence>
<keyword evidence="9" id="KW-0539">Nucleus</keyword>
<evidence type="ECO:0000256" key="1">
    <source>
        <dbReference type="ARBA" id="ARBA00004123"/>
    </source>
</evidence>
<evidence type="ECO:0000256" key="5">
    <source>
        <dbReference type="ARBA" id="ARBA00022833"/>
    </source>
</evidence>
<organism evidence="12 13">
    <name type="scientific">Dicentrarchus labrax</name>
    <name type="common">European seabass</name>
    <name type="synonym">Morone labrax</name>
    <dbReference type="NCBI Taxonomy" id="13489"/>
    <lineage>
        <taxon>Eukaryota</taxon>
        <taxon>Metazoa</taxon>
        <taxon>Chordata</taxon>
        <taxon>Craniata</taxon>
        <taxon>Vertebrata</taxon>
        <taxon>Euteleostomi</taxon>
        <taxon>Actinopterygii</taxon>
        <taxon>Neopterygii</taxon>
        <taxon>Teleostei</taxon>
        <taxon>Neoteleostei</taxon>
        <taxon>Acanthomorphata</taxon>
        <taxon>Eupercaria</taxon>
        <taxon>Moronidae</taxon>
        <taxon>Dicentrarchus</taxon>
    </lineage>
</organism>
<accession>A0A8C4F629</accession>
<dbReference type="InterPro" id="IPR036236">
    <property type="entry name" value="Znf_C2H2_sf"/>
</dbReference>
<keyword evidence="6" id="KW-0805">Transcription regulation</keyword>
<proteinExistence type="predicted"/>
<dbReference type="PANTHER" id="PTHR24384:SF189">
    <property type="entry name" value="C2H2-TYPE DOMAIN-CONTAINING PROTEIN-RELATED"/>
    <property type="match status" value="1"/>
</dbReference>
<evidence type="ECO:0000256" key="9">
    <source>
        <dbReference type="ARBA" id="ARBA00023242"/>
    </source>
</evidence>
<sequence length="398" mass="46447">MKTKGSHHCSYCPRVFSKKNRLKSHHRGHKTNTLLLCSRCGQYFGFRKLNQHQKNCVGTELNTGLSSPNGNFSKSASQTSHKKALQSKMLQFKCTHCTQRFRYKSLLLRHLVSHTGVQPYACVHCGHRYRTQTMCLQHEVFCDGDYKEGQTKLKSGAAKKLSNIQKPQAEREPEYKCKFCTKTFMKSRNLRRHILTHNEVKPYRCKACDSCFSRYDHLKVHQNRCKGKRSRLEVCIPKISLDDVGKGWQNRFGIEPAEKQETFECEICARSFSTQSKFSRHNTMFHVAKLFKCTRCGASFAHEKSMKKNRVIQRIQPHLNKKYKYVCSYCPRAFGNSWQLGVHTRLHTGERPYSCDFCGQGFIRKDYLQRHFQKCTEKVLCDRCGGFFPQVKLENHKK</sequence>
<evidence type="ECO:0000313" key="12">
    <source>
        <dbReference type="Ensembl" id="ENSDLAP00005029552.1"/>
    </source>
</evidence>
<evidence type="ECO:0000256" key="6">
    <source>
        <dbReference type="ARBA" id="ARBA00023015"/>
    </source>
</evidence>
<evidence type="ECO:0000256" key="4">
    <source>
        <dbReference type="ARBA" id="ARBA00022771"/>
    </source>
</evidence>
<dbReference type="SMART" id="SM00355">
    <property type="entry name" value="ZnF_C2H2"/>
    <property type="match status" value="7"/>
</dbReference>
<dbReference type="AlphaFoldDB" id="A0A8C4F629"/>
<reference evidence="12" key="1">
    <citation type="submission" date="2025-08" db="UniProtKB">
        <authorList>
            <consortium name="Ensembl"/>
        </authorList>
    </citation>
    <scope>IDENTIFICATION</scope>
</reference>
<dbReference type="GO" id="GO:0005634">
    <property type="term" value="C:nucleus"/>
    <property type="evidence" value="ECO:0007669"/>
    <property type="project" value="UniProtKB-SubCell"/>
</dbReference>
<dbReference type="GO" id="GO:0000978">
    <property type="term" value="F:RNA polymerase II cis-regulatory region sequence-specific DNA binding"/>
    <property type="evidence" value="ECO:0007669"/>
    <property type="project" value="TreeGrafter"/>
</dbReference>
<feature type="domain" description="C2H2-type" evidence="11">
    <location>
        <begin position="325"/>
        <end position="352"/>
    </location>
</feature>